<reference evidence="2" key="1">
    <citation type="submission" date="2021-01" db="EMBL/GenBank/DDBJ databases">
        <title>Modified the classification status of verrucomicrobia.</title>
        <authorList>
            <person name="Feng X."/>
        </authorList>
    </citation>
    <scope>NUCLEOTIDE SEQUENCE</scope>
    <source>
        <strain evidence="2">KCTC 22041</strain>
    </source>
</reference>
<dbReference type="Proteomes" id="UP000603141">
    <property type="component" value="Unassembled WGS sequence"/>
</dbReference>
<evidence type="ECO:0000256" key="1">
    <source>
        <dbReference type="SAM" id="Phobius"/>
    </source>
</evidence>
<dbReference type="AlphaFoldDB" id="A0A934S5I5"/>
<sequence length="162" mass="17649">MSDLNPYAAPQVVDDAAFSANPNFADLDDKALKKLYHRSSNVNFIAGLIMLAIVFLVAIIPTLSNSGGYEWWMTAIFCVVLVLYVVTAVGLVKRTNWGRTLGIIVSALSLINIPIGTIIGIAGLAAFISSPNLFGAGRVTHRELKAEFKERKRMKKLRAKQG</sequence>
<evidence type="ECO:0000313" key="2">
    <source>
        <dbReference type="EMBL" id="MBK1881640.1"/>
    </source>
</evidence>
<keyword evidence="1" id="KW-1133">Transmembrane helix</keyword>
<keyword evidence="3" id="KW-1185">Reference proteome</keyword>
<organism evidence="2 3">
    <name type="scientific">Luteolibacter pohnpeiensis</name>
    <dbReference type="NCBI Taxonomy" id="454153"/>
    <lineage>
        <taxon>Bacteria</taxon>
        <taxon>Pseudomonadati</taxon>
        <taxon>Verrucomicrobiota</taxon>
        <taxon>Verrucomicrobiia</taxon>
        <taxon>Verrucomicrobiales</taxon>
        <taxon>Verrucomicrobiaceae</taxon>
        <taxon>Luteolibacter</taxon>
    </lineage>
</organism>
<protein>
    <submittedName>
        <fullName evidence="2">Uncharacterized protein</fullName>
    </submittedName>
</protein>
<accession>A0A934S5I5</accession>
<name>A0A934S5I5_9BACT</name>
<proteinExistence type="predicted"/>
<dbReference type="EMBL" id="JAENIJ010000005">
    <property type="protein sequence ID" value="MBK1881640.1"/>
    <property type="molecule type" value="Genomic_DNA"/>
</dbReference>
<keyword evidence="1" id="KW-0812">Transmembrane</keyword>
<feature type="transmembrane region" description="Helical" evidence="1">
    <location>
        <begin position="69"/>
        <end position="92"/>
    </location>
</feature>
<comment type="caution">
    <text evidence="2">The sequence shown here is derived from an EMBL/GenBank/DDBJ whole genome shotgun (WGS) entry which is preliminary data.</text>
</comment>
<evidence type="ECO:0000313" key="3">
    <source>
        <dbReference type="Proteomes" id="UP000603141"/>
    </source>
</evidence>
<gene>
    <name evidence="2" type="ORF">JIN85_04400</name>
</gene>
<keyword evidence="1" id="KW-0472">Membrane</keyword>
<dbReference type="RefSeq" id="WP_200268019.1">
    <property type="nucleotide sequence ID" value="NZ_JAENIJ010000005.1"/>
</dbReference>
<feature type="transmembrane region" description="Helical" evidence="1">
    <location>
        <begin position="42"/>
        <end position="63"/>
    </location>
</feature>
<feature type="transmembrane region" description="Helical" evidence="1">
    <location>
        <begin position="104"/>
        <end position="128"/>
    </location>
</feature>